<gene>
    <name evidence="2" type="ORF">METZ01_LOCUS56762</name>
</gene>
<dbReference type="AlphaFoldDB" id="A0A381SKW7"/>
<reference evidence="2" key="1">
    <citation type="submission" date="2018-05" db="EMBL/GenBank/DDBJ databases">
        <authorList>
            <person name="Lanie J.A."/>
            <person name="Ng W.-L."/>
            <person name="Kazmierczak K.M."/>
            <person name="Andrzejewski T.M."/>
            <person name="Davidsen T.M."/>
            <person name="Wayne K.J."/>
            <person name="Tettelin H."/>
            <person name="Glass J.I."/>
            <person name="Rusch D."/>
            <person name="Podicherti R."/>
            <person name="Tsui H.-C.T."/>
            <person name="Winkler M.E."/>
        </authorList>
    </citation>
    <scope>NUCLEOTIDE SEQUENCE</scope>
</reference>
<evidence type="ECO:0000313" key="2">
    <source>
        <dbReference type="EMBL" id="SVA03908.1"/>
    </source>
</evidence>
<protein>
    <submittedName>
        <fullName evidence="2">Uncharacterized protein</fullName>
    </submittedName>
</protein>
<organism evidence="2">
    <name type="scientific">marine metagenome</name>
    <dbReference type="NCBI Taxonomy" id="408172"/>
    <lineage>
        <taxon>unclassified sequences</taxon>
        <taxon>metagenomes</taxon>
        <taxon>ecological metagenomes</taxon>
    </lineage>
</organism>
<feature type="compositionally biased region" description="Basic and acidic residues" evidence="1">
    <location>
        <begin position="1"/>
        <end position="14"/>
    </location>
</feature>
<sequence>MVARGVPREPDRLKSGRNNLGM</sequence>
<proteinExistence type="predicted"/>
<feature type="region of interest" description="Disordered" evidence="1">
    <location>
        <begin position="1"/>
        <end position="22"/>
    </location>
</feature>
<name>A0A381SKW7_9ZZZZ</name>
<evidence type="ECO:0000256" key="1">
    <source>
        <dbReference type="SAM" id="MobiDB-lite"/>
    </source>
</evidence>
<accession>A0A381SKW7</accession>
<dbReference type="EMBL" id="UINC01003165">
    <property type="protein sequence ID" value="SVA03908.1"/>
    <property type="molecule type" value="Genomic_DNA"/>
</dbReference>